<reference evidence="1 2" key="1">
    <citation type="journal article" date="2020" name="Phytopathology">
        <title>Genome Sequence Resources of Colletotrichum truncatum, C. plurivorum, C. musicola, and C. sojae: Four Species Pathogenic to Soybean (Glycine max).</title>
        <authorList>
            <person name="Rogerio F."/>
            <person name="Boufleur T.R."/>
            <person name="Ciampi-Guillardi M."/>
            <person name="Sukno S.A."/>
            <person name="Thon M.R."/>
            <person name="Massola Junior N.S."/>
            <person name="Baroncelli R."/>
        </authorList>
    </citation>
    <scope>NUCLEOTIDE SEQUENCE [LARGE SCALE GENOMIC DNA]</scope>
    <source>
        <strain evidence="1 2">CMES1059</strain>
    </source>
</reference>
<proteinExistence type="predicted"/>
<evidence type="ECO:0000313" key="2">
    <source>
        <dbReference type="Proteomes" id="UP000805649"/>
    </source>
</evidence>
<accession>A0ACC3YZG7</accession>
<dbReference type="EMBL" id="VUJX02000004">
    <property type="protein sequence ID" value="KAL0937348.1"/>
    <property type="molecule type" value="Genomic_DNA"/>
</dbReference>
<gene>
    <name evidence="1" type="ORF">CTRU02_207079</name>
</gene>
<evidence type="ECO:0000313" key="1">
    <source>
        <dbReference type="EMBL" id="KAL0937348.1"/>
    </source>
</evidence>
<sequence>MPLLMLRGATRRQTFGRVVCALQESKPSGRSLGRQGQGT</sequence>
<organism evidence="1 2">
    <name type="scientific">Colletotrichum truncatum</name>
    <name type="common">Anthracnose fungus</name>
    <name type="synonym">Colletotrichum capsici</name>
    <dbReference type="NCBI Taxonomy" id="5467"/>
    <lineage>
        <taxon>Eukaryota</taxon>
        <taxon>Fungi</taxon>
        <taxon>Dikarya</taxon>
        <taxon>Ascomycota</taxon>
        <taxon>Pezizomycotina</taxon>
        <taxon>Sordariomycetes</taxon>
        <taxon>Hypocreomycetidae</taxon>
        <taxon>Glomerellales</taxon>
        <taxon>Glomerellaceae</taxon>
        <taxon>Colletotrichum</taxon>
        <taxon>Colletotrichum truncatum species complex</taxon>
    </lineage>
</organism>
<dbReference type="Proteomes" id="UP000805649">
    <property type="component" value="Unassembled WGS sequence"/>
</dbReference>
<keyword evidence="2" id="KW-1185">Reference proteome</keyword>
<name>A0ACC3YZG7_COLTU</name>
<comment type="caution">
    <text evidence="1">The sequence shown here is derived from an EMBL/GenBank/DDBJ whole genome shotgun (WGS) entry which is preliminary data.</text>
</comment>
<protein>
    <submittedName>
        <fullName evidence="1">Uncharacterized protein</fullName>
    </submittedName>
</protein>